<dbReference type="PANTHER" id="PTHR46300:SF7">
    <property type="entry name" value="P450, PUTATIVE (EUROFUNG)-RELATED"/>
    <property type="match status" value="1"/>
</dbReference>
<evidence type="ECO:0000256" key="10">
    <source>
        <dbReference type="RuleBase" id="RU000461"/>
    </source>
</evidence>
<dbReference type="PRINTS" id="PR00463">
    <property type="entry name" value="EP450I"/>
</dbReference>
<evidence type="ECO:0000256" key="1">
    <source>
        <dbReference type="ARBA" id="ARBA00001971"/>
    </source>
</evidence>
<keyword evidence="4 9" id="KW-0349">Heme</keyword>
<evidence type="ECO:0000256" key="2">
    <source>
        <dbReference type="ARBA" id="ARBA00005179"/>
    </source>
</evidence>
<dbReference type="GO" id="GO:0020037">
    <property type="term" value="F:heme binding"/>
    <property type="evidence" value="ECO:0007669"/>
    <property type="project" value="InterPro"/>
</dbReference>
<dbReference type="InterPro" id="IPR036396">
    <property type="entry name" value="Cyt_P450_sf"/>
</dbReference>
<dbReference type="STRING" id="930992.A0A0D0AM00"/>
<evidence type="ECO:0000256" key="3">
    <source>
        <dbReference type="ARBA" id="ARBA00010617"/>
    </source>
</evidence>
<dbReference type="PROSITE" id="PS00086">
    <property type="entry name" value="CYTOCHROME_P450"/>
    <property type="match status" value="1"/>
</dbReference>
<evidence type="ECO:0000256" key="5">
    <source>
        <dbReference type="ARBA" id="ARBA00022723"/>
    </source>
</evidence>
<evidence type="ECO:0008006" key="13">
    <source>
        <dbReference type="Google" id="ProtNLM"/>
    </source>
</evidence>
<keyword evidence="7 9" id="KW-0408">Iron</keyword>
<dbReference type="EMBL" id="KN835644">
    <property type="protein sequence ID" value="KIK35267.1"/>
    <property type="molecule type" value="Genomic_DNA"/>
</dbReference>
<comment type="similarity">
    <text evidence="3 10">Belongs to the cytochrome P450 family.</text>
</comment>
<evidence type="ECO:0000256" key="4">
    <source>
        <dbReference type="ARBA" id="ARBA00022617"/>
    </source>
</evidence>
<dbReference type="AlphaFoldDB" id="A0A0D0AM00"/>
<evidence type="ECO:0000256" key="9">
    <source>
        <dbReference type="PIRSR" id="PIRSR602401-1"/>
    </source>
</evidence>
<reference evidence="11 12" key="1">
    <citation type="submission" date="2014-04" db="EMBL/GenBank/DDBJ databases">
        <authorList>
            <consortium name="DOE Joint Genome Institute"/>
            <person name="Kuo A."/>
            <person name="Ruytinx J."/>
            <person name="Rineau F."/>
            <person name="Colpaert J."/>
            <person name="Kohler A."/>
            <person name="Nagy L.G."/>
            <person name="Floudas D."/>
            <person name="Copeland A."/>
            <person name="Barry K.W."/>
            <person name="Cichocki N."/>
            <person name="Veneault-Fourrey C."/>
            <person name="LaButti K."/>
            <person name="Lindquist E.A."/>
            <person name="Lipzen A."/>
            <person name="Lundell T."/>
            <person name="Morin E."/>
            <person name="Murat C."/>
            <person name="Sun H."/>
            <person name="Tunlid A."/>
            <person name="Henrissat B."/>
            <person name="Grigoriev I.V."/>
            <person name="Hibbett D.S."/>
            <person name="Martin F."/>
            <person name="Nordberg H.P."/>
            <person name="Cantor M.N."/>
            <person name="Hua S.X."/>
        </authorList>
    </citation>
    <scope>NUCLEOTIDE SEQUENCE [LARGE SCALE GENOMIC DNA]</scope>
    <source>
        <strain evidence="11 12">UH-Slu-Lm8-n1</strain>
    </source>
</reference>
<dbReference type="Gene3D" id="1.10.630.10">
    <property type="entry name" value="Cytochrome P450"/>
    <property type="match status" value="1"/>
</dbReference>
<protein>
    <recommendedName>
        <fullName evidence="13">Cytochrome P450</fullName>
    </recommendedName>
</protein>
<dbReference type="InterPro" id="IPR050364">
    <property type="entry name" value="Cytochrome_P450_fung"/>
</dbReference>
<feature type="binding site" description="axial binding residue" evidence="9">
    <location>
        <position position="436"/>
    </location>
    <ligand>
        <name>heme</name>
        <dbReference type="ChEBI" id="CHEBI:30413"/>
    </ligand>
    <ligandPart>
        <name>Fe</name>
        <dbReference type="ChEBI" id="CHEBI:18248"/>
    </ligandPart>
</feature>
<dbReference type="InParanoid" id="A0A0D0AM00"/>
<sequence>MSSGILILFVTALAAVFFYSRRRYTSSKLPLPPGPCPKFFTGNAHQLPKKEPWLKYATWAERYGPIFSFHVPNRQFIVLNSLQSATELLDLRATTYSDRPRVWMYTELARRNLNPFNISFSHPYFKTYRTVLKSSLSPRTIQSYQSLQTEQSRVLLDGLHKHPEHFVNHIRRNAATVILYLAYGWKVTENNDYFISILRESLEISAMLSQPGRWLVEAIPSLRFLPSWFPGAGFKRVAFDLGQKLSRLDTIPFNWAKQQIHNGSYTHSFVSEQLLPEDGSTVSAQQEEITKWCSQGLYGGGVDTTSSSLMSFILAMLLYPDVQKHAQAEIDAVVGQDRYPAFEDRDKLPYIGALIQELLRWAPVAPQGLPHLAMREDVYEGYRIPKGATVIANIFSISRDKEMYPDPLEFKPERFLGPSPQLNPRKFIFGFGRRGCPGLHFAEASLYLNISCILAAFTIAKPLDARGQEITPPAEFESPSLIWHPKPFKCRFIPRNKDLLATLSQ</sequence>
<name>A0A0D0AM00_9AGAM</name>
<evidence type="ECO:0000313" key="12">
    <source>
        <dbReference type="Proteomes" id="UP000054485"/>
    </source>
</evidence>
<accession>A0A0D0AM00</accession>
<dbReference type="GO" id="GO:0004497">
    <property type="term" value="F:monooxygenase activity"/>
    <property type="evidence" value="ECO:0007669"/>
    <property type="project" value="UniProtKB-KW"/>
</dbReference>
<dbReference type="HOGENOM" id="CLU_001570_2_3_1"/>
<organism evidence="11 12">
    <name type="scientific">Suillus luteus UH-Slu-Lm8-n1</name>
    <dbReference type="NCBI Taxonomy" id="930992"/>
    <lineage>
        <taxon>Eukaryota</taxon>
        <taxon>Fungi</taxon>
        <taxon>Dikarya</taxon>
        <taxon>Basidiomycota</taxon>
        <taxon>Agaricomycotina</taxon>
        <taxon>Agaricomycetes</taxon>
        <taxon>Agaricomycetidae</taxon>
        <taxon>Boletales</taxon>
        <taxon>Suillineae</taxon>
        <taxon>Suillaceae</taxon>
        <taxon>Suillus</taxon>
    </lineage>
</organism>
<reference evidence="12" key="2">
    <citation type="submission" date="2015-01" db="EMBL/GenBank/DDBJ databases">
        <title>Evolutionary Origins and Diversification of the Mycorrhizal Mutualists.</title>
        <authorList>
            <consortium name="DOE Joint Genome Institute"/>
            <consortium name="Mycorrhizal Genomics Consortium"/>
            <person name="Kohler A."/>
            <person name="Kuo A."/>
            <person name="Nagy L.G."/>
            <person name="Floudas D."/>
            <person name="Copeland A."/>
            <person name="Barry K.W."/>
            <person name="Cichocki N."/>
            <person name="Veneault-Fourrey C."/>
            <person name="LaButti K."/>
            <person name="Lindquist E.A."/>
            <person name="Lipzen A."/>
            <person name="Lundell T."/>
            <person name="Morin E."/>
            <person name="Murat C."/>
            <person name="Riley R."/>
            <person name="Ohm R."/>
            <person name="Sun H."/>
            <person name="Tunlid A."/>
            <person name="Henrissat B."/>
            <person name="Grigoriev I.V."/>
            <person name="Hibbett D.S."/>
            <person name="Martin F."/>
        </authorList>
    </citation>
    <scope>NUCLEOTIDE SEQUENCE [LARGE SCALE GENOMIC DNA]</scope>
    <source>
        <strain evidence="12">UH-Slu-Lm8-n1</strain>
    </source>
</reference>
<keyword evidence="6 10" id="KW-0560">Oxidoreductase</keyword>
<keyword evidence="8 10" id="KW-0503">Monooxygenase</keyword>
<dbReference type="OrthoDB" id="2789670at2759"/>
<keyword evidence="5 9" id="KW-0479">Metal-binding</keyword>
<comment type="cofactor">
    <cofactor evidence="1 9">
        <name>heme</name>
        <dbReference type="ChEBI" id="CHEBI:30413"/>
    </cofactor>
</comment>
<dbReference type="InterPro" id="IPR001128">
    <property type="entry name" value="Cyt_P450"/>
</dbReference>
<dbReference type="GO" id="GO:0005506">
    <property type="term" value="F:iron ion binding"/>
    <property type="evidence" value="ECO:0007669"/>
    <property type="project" value="InterPro"/>
</dbReference>
<evidence type="ECO:0000256" key="7">
    <source>
        <dbReference type="ARBA" id="ARBA00023004"/>
    </source>
</evidence>
<dbReference type="InterPro" id="IPR017972">
    <property type="entry name" value="Cyt_P450_CS"/>
</dbReference>
<dbReference type="PRINTS" id="PR00385">
    <property type="entry name" value="P450"/>
</dbReference>
<gene>
    <name evidence="11" type="ORF">CY34DRAFT_812300</name>
</gene>
<evidence type="ECO:0000256" key="8">
    <source>
        <dbReference type="ARBA" id="ARBA00023033"/>
    </source>
</evidence>
<dbReference type="Pfam" id="PF00067">
    <property type="entry name" value="p450"/>
    <property type="match status" value="1"/>
</dbReference>
<dbReference type="Proteomes" id="UP000054485">
    <property type="component" value="Unassembled WGS sequence"/>
</dbReference>
<evidence type="ECO:0000256" key="6">
    <source>
        <dbReference type="ARBA" id="ARBA00023002"/>
    </source>
</evidence>
<dbReference type="GO" id="GO:0016705">
    <property type="term" value="F:oxidoreductase activity, acting on paired donors, with incorporation or reduction of molecular oxygen"/>
    <property type="evidence" value="ECO:0007669"/>
    <property type="project" value="InterPro"/>
</dbReference>
<dbReference type="InterPro" id="IPR002401">
    <property type="entry name" value="Cyt_P450_E_grp-I"/>
</dbReference>
<dbReference type="PANTHER" id="PTHR46300">
    <property type="entry name" value="P450, PUTATIVE (EUROFUNG)-RELATED-RELATED"/>
    <property type="match status" value="1"/>
</dbReference>
<comment type="pathway">
    <text evidence="2">Secondary metabolite biosynthesis.</text>
</comment>
<evidence type="ECO:0000313" key="11">
    <source>
        <dbReference type="EMBL" id="KIK35267.1"/>
    </source>
</evidence>
<dbReference type="CDD" id="cd11065">
    <property type="entry name" value="CYP64-like"/>
    <property type="match status" value="1"/>
</dbReference>
<dbReference type="SUPFAM" id="SSF48264">
    <property type="entry name" value="Cytochrome P450"/>
    <property type="match status" value="1"/>
</dbReference>
<keyword evidence="12" id="KW-1185">Reference proteome</keyword>
<proteinExistence type="inferred from homology"/>